<reference evidence="2" key="1">
    <citation type="submission" date="2022-06" db="EMBL/GenBank/DDBJ databases">
        <authorList>
            <person name="Berger JAMES D."/>
            <person name="Berger JAMES D."/>
        </authorList>
    </citation>
    <scope>NUCLEOTIDE SEQUENCE [LARGE SCALE GENOMIC DNA]</scope>
</reference>
<keyword evidence="2" id="KW-1185">Reference proteome</keyword>
<sequence length="87" mass="9774">MKSRNRSLNKQPAYTHSGASSIRSHFAECMLGHIRQVLYPLVNNFLNSDNNHENFGGGNEIDSNNNNNNSNSNTRHGIWSFQIGNGR</sequence>
<reference evidence="3 4" key="2">
    <citation type="submission" date="2023-11" db="UniProtKB">
        <authorList>
            <consortium name="WormBaseParasite"/>
        </authorList>
    </citation>
    <scope>IDENTIFICATION</scope>
</reference>
<dbReference type="WBParaSite" id="TREG1_16520.2">
    <property type="protein sequence ID" value="TREG1_16520.2"/>
    <property type="gene ID" value="TREG1_16520"/>
</dbReference>
<evidence type="ECO:0000313" key="2">
    <source>
        <dbReference type="Proteomes" id="UP000050795"/>
    </source>
</evidence>
<accession>A0AA85J6K2</accession>
<protein>
    <submittedName>
        <fullName evidence="3 4">Uncharacterized protein</fullName>
    </submittedName>
</protein>
<dbReference type="Proteomes" id="UP000050795">
    <property type="component" value="Unassembled WGS sequence"/>
</dbReference>
<evidence type="ECO:0000313" key="4">
    <source>
        <dbReference type="WBParaSite" id="TREG1_16520.2"/>
    </source>
</evidence>
<feature type="compositionally biased region" description="Low complexity" evidence="1">
    <location>
        <begin position="63"/>
        <end position="73"/>
    </location>
</feature>
<organism evidence="2 3">
    <name type="scientific">Trichobilharzia regenti</name>
    <name type="common">Nasal bird schistosome</name>
    <dbReference type="NCBI Taxonomy" id="157069"/>
    <lineage>
        <taxon>Eukaryota</taxon>
        <taxon>Metazoa</taxon>
        <taxon>Spiralia</taxon>
        <taxon>Lophotrochozoa</taxon>
        <taxon>Platyhelminthes</taxon>
        <taxon>Trematoda</taxon>
        <taxon>Digenea</taxon>
        <taxon>Strigeidida</taxon>
        <taxon>Schistosomatoidea</taxon>
        <taxon>Schistosomatidae</taxon>
        <taxon>Trichobilharzia</taxon>
    </lineage>
</organism>
<evidence type="ECO:0000313" key="3">
    <source>
        <dbReference type="WBParaSite" id="TREG1_16520.1"/>
    </source>
</evidence>
<feature type="region of interest" description="Disordered" evidence="1">
    <location>
        <begin position="50"/>
        <end position="87"/>
    </location>
</feature>
<proteinExistence type="predicted"/>
<name>A0AA85J6K2_TRIRE</name>
<dbReference type="WBParaSite" id="TREG1_16520.1">
    <property type="protein sequence ID" value="TREG1_16520.1"/>
    <property type="gene ID" value="TREG1_16520"/>
</dbReference>
<dbReference type="AlphaFoldDB" id="A0AA85J6K2"/>
<evidence type="ECO:0000256" key="1">
    <source>
        <dbReference type="SAM" id="MobiDB-lite"/>
    </source>
</evidence>